<dbReference type="PROSITE" id="PS01288">
    <property type="entry name" value="UPF0027"/>
    <property type="match status" value="1"/>
</dbReference>
<feature type="binding site" evidence="11">
    <location>
        <position position="389"/>
    </location>
    <ligand>
        <name>GMP</name>
        <dbReference type="ChEBI" id="CHEBI:58115"/>
    </ligand>
</feature>
<evidence type="ECO:0000256" key="1">
    <source>
        <dbReference type="ARBA" id="ARBA00008071"/>
    </source>
</evidence>
<dbReference type="EMBL" id="FQVB01000006">
    <property type="protein sequence ID" value="SHE66719.1"/>
    <property type="molecule type" value="Genomic_DNA"/>
</dbReference>
<dbReference type="Pfam" id="PF01139">
    <property type="entry name" value="RtcB"/>
    <property type="match status" value="1"/>
</dbReference>
<feature type="binding site" evidence="11">
    <location>
        <begin position="333"/>
        <end position="334"/>
    </location>
    <ligand>
        <name>GMP</name>
        <dbReference type="ChEBI" id="CHEBI:58115"/>
    </ligand>
</feature>
<keyword evidence="4 11" id="KW-0547">Nucleotide-binding</keyword>
<evidence type="ECO:0000313" key="15">
    <source>
        <dbReference type="Proteomes" id="UP000184076"/>
    </source>
</evidence>
<keyword evidence="7 12" id="KW-0464">Manganese</keyword>
<evidence type="ECO:0000256" key="7">
    <source>
        <dbReference type="ARBA" id="ARBA00023211"/>
    </source>
</evidence>
<organism evidence="14 15">
    <name type="scientific">Desulfacinum infernum DSM 9756</name>
    <dbReference type="NCBI Taxonomy" id="1121391"/>
    <lineage>
        <taxon>Bacteria</taxon>
        <taxon>Pseudomonadati</taxon>
        <taxon>Thermodesulfobacteriota</taxon>
        <taxon>Syntrophobacteria</taxon>
        <taxon>Syntrophobacterales</taxon>
        <taxon>Syntrophobacteraceae</taxon>
        <taxon>Desulfacinum</taxon>
    </lineage>
</organism>
<dbReference type="GO" id="GO:0006396">
    <property type="term" value="P:RNA processing"/>
    <property type="evidence" value="ECO:0007669"/>
    <property type="project" value="InterPro"/>
</dbReference>
<dbReference type="GO" id="GO:0005525">
    <property type="term" value="F:GTP binding"/>
    <property type="evidence" value="ECO:0007669"/>
    <property type="project" value="UniProtKB-KW"/>
</dbReference>
<dbReference type="InterPro" id="IPR036025">
    <property type="entry name" value="RtcB-like_sf"/>
</dbReference>
<reference evidence="15" key="1">
    <citation type="submission" date="2016-11" db="EMBL/GenBank/DDBJ databases">
        <authorList>
            <person name="Varghese N."/>
            <person name="Submissions S."/>
        </authorList>
    </citation>
    <scope>NUCLEOTIDE SEQUENCE [LARGE SCALE GENOMIC DNA]</scope>
    <source>
        <strain evidence="15">DSM 9756</strain>
    </source>
</reference>
<evidence type="ECO:0000256" key="9">
    <source>
        <dbReference type="ARBA" id="ARBA00049514"/>
    </source>
</evidence>
<evidence type="ECO:0000256" key="11">
    <source>
        <dbReference type="PIRSR" id="PIRSR601233-2"/>
    </source>
</evidence>
<dbReference type="PANTHER" id="PTHR11118:SF1">
    <property type="entry name" value="RNA-SPLICING LIGASE RTCB HOMOLOG"/>
    <property type="match status" value="1"/>
</dbReference>
<feature type="binding site" evidence="12">
    <location>
        <position position="208"/>
    </location>
    <ligand>
        <name>Mn(2+)</name>
        <dbReference type="ChEBI" id="CHEBI:29035"/>
        <label>1</label>
    </ligand>
</feature>
<dbReference type="PANTHER" id="PTHR11118">
    <property type="entry name" value="RNA-SPLICING LIGASE RTCB HOMOLOG"/>
    <property type="match status" value="1"/>
</dbReference>
<dbReference type="GO" id="GO:0046872">
    <property type="term" value="F:metal ion binding"/>
    <property type="evidence" value="ECO:0007669"/>
    <property type="project" value="UniProtKB-UniRule"/>
</dbReference>
<dbReference type="OrthoDB" id="9802323at2"/>
<evidence type="ECO:0000256" key="2">
    <source>
        <dbReference type="ARBA" id="ARBA00022598"/>
    </source>
</evidence>
<dbReference type="Proteomes" id="UP000184076">
    <property type="component" value="Unassembled WGS sequence"/>
</dbReference>
<comment type="catalytic activity">
    <reaction evidence="9">
        <text>a 3'-end 2',3'-cyclophospho-ribonucleotide-RNA + a 5'-end dephospho-ribonucleoside-RNA + GTP + H2O = a ribonucleotidyl-ribonucleotide-RNA + GMP + diphosphate + H(+)</text>
        <dbReference type="Rhea" id="RHEA:68080"/>
        <dbReference type="Rhea" id="RHEA-COMP:10464"/>
        <dbReference type="Rhea" id="RHEA-COMP:13936"/>
        <dbReference type="Rhea" id="RHEA-COMP:17355"/>
        <dbReference type="ChEBI" id="CHEBI:15377"/>
        <dbReference type="ChEBI" id="CHEBI:15378"/>
        <dbReference type="ChEBI" id="CHEBI:33019"/>
        <dbReference type="ChEBI" id="CHEBI:37565"/>
        <dbReference type="ChEBI" id="CHEBI:58115"/>
        <dbReference type="ChEBI" id="CHEBI:83064"/>
        <dbReference type="ChEBI" id="CHEBI:138284"/>
        <dbReference type="ChEBI" id="CHEBI:173118"/>
        <dbReference type="EC" id="6.5.1.8"/>
    </reaction>
</comment>
<dbReference type="Gene3D" id="3.90.1860.10">
    <property type="entry name" value="tRNA-splicing ligase RtcB"/>
    <property type="match status" value="1"/>
</dbReference>
<feature type="binding site" evidence="11">
    <location>
        <begin position="408"/>
        <end position="411"/>
    </location>
    <ligand>
        <name>GMP</name>
        <dbReference type="ChEBI" id="CHEBI:58115"/>
    </ligand>
</feature>
<evidence type="ECO:0000256" key="3">
    <source>
        <dbReference type="ARBA" id="ARBA00022723"/>
    </source>
</evidence>
<dbReference type="RefSeq" id="WP_073036869.1">
    <property type="nucleotide sequence ID" value="NZ_FQVB01000006.1"/>
</dbReference>
<evidence type="ECO:0000256" key="13">
    <source>
        <dbReference type="RuleBase" id="RU371113"/>
    </source>
</evidence>
<dbReference type="SUPFAM" id="SSF103365">
    <property type="entry name" value="Hypothetical protein PH1602"/>
    <property type="match status" value="1"/>
</dbReference>
<evidence type="ECO:0000256" key="10">
    <source>
        <dbReference type="PIRSR" id="PIRSR601233-1"/>
    </source>
</evidence>
<dbReference type="GO" id="GO:0003972">
    <property type="term" value="F:RNA ligase (ATP) activity"/>
    <property type="evidence" value="ECO:0007669"/>
    <property type="project" value="TreeGrafter"/>
</dbReference>
<dbReference type="AlphaFoldDB" id="A0A1M4VCP4"/>
<proteinExistence type="inferred from homology"/>
<evidence type="ECO:0000256" key="8">
    <source>
        <dbReference type="ARBA" id="ARBA00047746"/>
    </source>
</evidence>
<feature type="binding site" evidence="12">
    <location>
        <position position="333"/>
    </location>
    <ligand>
        <name>Mn(2+)</name>
        <dbReference type="ChEBI" id="CHEBI:29035"/>
        <label>2</label>
    </ligand>
</feature>
<evidence type="ECO:0000256" key="4">
    <source>
        <dbReference type="ARBA" id="ARBA00022741"/>
    </source>
</evidence>
<dbReference type="FunFam" id="3.90.1860.10:FF:000001">
    <property type="entry name" value="tRNA-splicing ligase RtcB homolog"/>
    <property type="match status" value="1"/>
</dbReference>
<accession>A0A1M4VCP4</accession>
<dbReference type="GO" id="GO:0170057">
    <property type="term" value="F:RNA ligase (GTP) activity"/>
    <property type="evidence" value="ECO:0007669"/>
    <property type="project" value="UniProtKB-EC"/>
</dbReference>
<feature type="binding site" evidence="11">
    <location>
        <begin position="207"/>
        <end position="211"/>
    </location>
    <ligand>
        <name>GMP</name>
        <dbReference type="ChEBI" id="CHEBI:58115"/>
    </ligand>
</feature>
<name>A0A1M4VCP4_9BACT</name>
<feature type="binding site" evidence="11">
    <location>
        <position position="484"/>
    </location>
    <ligand>
        <name>GMP</name>
        <dbReference type="ChEBI" id="CHEBI:58115"/>
    </ligand>
</feature>
<feature type="binding site" evidence="12">
    <location>
        <position position="239"/>
    </location>
    <ligand>
        <name>Mn(2+)</name>
        <dbReference type="ChEBI" id="CHEBI:29035"/>
        <label>2</label>
    </ligand>
</feature>
<comment type="subunit">
    <text evidence="13">Monomer.</text>
</comment>
<evidence type="ECO:0000256" key="6">
    <source>
        <dbReference type="ARBA" id="ARBA00023134"/>
    </source>
</evidence>
<gene>
    <name evidence="13" type="primary">rtcB</name>
    <name evidence="14" type="ORF">SAMN02745206_00626</name>
</gene>
<evidence type="ECO:0000256" key="5">
    <source>
        <dbReference type="ARBA" id="ARBA00022800"/>
    </source>
</evidence>
<comment type="cofactor">
    <cofactor evidence="12 13">
        <name>Mn(2+)</name>
        <dbReference type="ChEBI" id="CHEBI:29035"/>
    </cofactor>
    <text evidence="12 13">Binds 2 manganese ions per subunit.</text>
</comment>
<feature type="binding site" evidence="12">
    <location>
        <position position="98"/>
    </location>
    <ligand>
        <name>Mn(2+)</name>
        <dbReference type="ChEBI" id="CHEBI:29035"/>
        <label>1</label>
    </ligand>
</feature>
<keyword evidence="2 13" id="KW-0436">Ligase</keyword>
<dbReference type="GO" id="GO:0042245">
    <property type="term" value="P:RNA repair"/>
    <property type="evidence" value="ECO:0007669"/>
    <property type="project" value="UniProtKB-KW"/>
</dbReference>
<keyword evidence="3 12" id="KW-0479">Metal-binding</keyword>
<evidence type="ECO:0000313" key="14">
    <source>
        <dbReference type="EMBL" id="SHE66719.1"/>
    </source>
</evidence>
<evidence type="ECO:0000256" key="12">
    <source>
        <dbReference type="PIRSR" id="PIRSR601233-3"/>
    </source>
</evidence>
<comment type="similarity">
    <text evidence="1 13">Belongs to the RtcB family.</text>
</comment>
<comment type="catalytic activity">
    <reaction evidence="8">
        <text>a 3'-end 3'-phospho-ribonucleotide-RNA + a 5'-end dephospho-ribonucleoside-RNA + GTP = a ribonucleotidyl-ribonucleotide-RNA + GMP + diphosphate</text>
        <dbReference type="Rhea" id="RHEA:68076"/>
        <dbReference type="Rhea" id="RHEA-COMP:10463"/>
        <dbReference type="Rhea" id="RHEA-COMP:13936"/>
        <dbReference type="Rhea" id="RHEA-COMP:17355"/>
        <dbReference type="ChEBI" id="CHEBI:33019"/>
        <dbReference type="ChEBI" id="CHEBI:37565"/>
        <dbReference type="ChEBI" id="CHEBI:58115"/>
        <dbReference type="ChEBI" id="CHEBI:83062"/>
        <dbReference type="ChEBI" id="CHEBI:138284"/>
        <dbReference type="ChEBI" id="CHEBI:173118"/>
        <dbReference type="EC" id="6.5.1.8"/>
    </reaction>
</comment>
<feature type="binding site" evidence="11">
    <location>
        <begin position="382"/>
        <end position="385"/>
    </location>
    <ligand>
        <name>GMP</name>
        <dbReference type="ChEBI" id="CHEBI:58115"/>
    </ligand>
</feature>
<dbReference type="EC" id="6.5.1.-" evidence="13"/>
<feature type="active site" description="GMP-histidine intermediate" evidence="10">
    <location>
        <position position="408"/>
    </location>
</feature>
<dbReference type="InterPro" id="IPR001233">
    <property type="entry name" value="RtcB"/>
</dbReference>
<keyword evidence="6 11" id="KW-0342">GTP-binding</keyword>
<dbReference type="STRING" id="1121391.SAMN02745206_00626"/>
<keyword evidence="15" id="KW-1185">Reference proteome</keyword>
<keyword evidence="5" id="KW-0692">RNA repair</keyword>
<protein>
    <recommendedName>
        <fullName evidence="13">tRNA-splicing ligase RtcB</fullName>
        <ecNumber evidence="13">6.5.1.-</ecNumber>
    </recommendedName>
</protein>
<sequence length="485" mass="52530">MGARKTWNLEQVDPWRWKIRRHGAMKTDGLVYATEEMLRAIQEEQALEQVSNVACLPGIVGYSMAMPDIHWGYGFPIGGVAAFSVEEGVVSPGGVGYDINCGVRLMTSHLTLKELGGERIKDLVSALFTNIPSGVGSSRKDMKLKDAELDRVLEQGAAWAVAKGYGDPSDLEKIEEGGCIPWADPSKVSAKARERGRSQLGTLGSGNHFVEVGVVEEVYDPGVAEVFGLHPGGITVFVHTGSRGLGHQVCDDYIRILLKSASKYGIHLPDKQLCCAPVESREGRDYLGAMGAAANFAFANRQMITHWVRETFEQFFGTSAERLGLRLLYDVCHNMAKIEEHTVEGRLRKLCVHRKGATRAFAAGHPAVPPVYRAVGQPVLIPGDMGRYSYVLVGTDRAMAETFGSTCHGAGRVLSRHQAIKSARGRSIAKELEQRGVFVTAAGKATLSEEMPEAYKDVSDVVAVVQGAGISRPVARLKPLGVMKG</sequence>